<organism evidence="2 3">
    <name type="scientific">Colletotrichum scovillei</name>
    <dbReference type="NCBI Taxonomy" id="1209932"/>
    <lineage>
        <taxon>Eukaryota</taxon>
        <taxon>Fungi</taxon>
        <taxon>Dikarya</taxon>
        <taxon>Ascomycota</taxon>
        <taxon>Pezizomycotina</taxon>
        <taxon>Sordariomycetes</taxon>
        <taxon>Hypocreomycetidae</taxon>
        <taxon>Glomerellales</taxon>
        <taxon>Glomerellaceae</taxon>
        <taxon>Colletotrichum</taxon>
        <taxon>Colletotrichum acutatum species complex</taxon>
    </lineage>
</organism>
<feature type="transmembrane region" description="Helical" evidence="1">
    <location>
        <begin position="82"/>
        <end position="102"/>
    </location>
</feature>
<dbReference type="AlphaFoldDB" id="A0A9P7UBE1"/>
<dbReference type="Proteomes" id="UP000699042">
    <property type="component" value="Unassembled WGS sequence"/>
</dbReference>
<feature type="transmembrane region" description="Helical" evidence="1">
    <location>
        <begin position="548"/>
        <end position="572"/>
    </location>
</feature>
<dbReference type="OrthoDB" id="3692311at2759"/>
<dbReference type="EMBL" id="JAESDN010000006">
    <property type="protein sequence ID" value="KAG7048443.1"/>
    <property type="molecule type" value="Genomic_DNA"/>
</dbReference>
<proteinExistence type="predicted"/>
<sequence length="652" mass="71513">MANTSKDTRREAPPKSGNAELKLIQWPPKRLENVLSKPLEILLSLLCLFMVAVIIAYIGILLLNDGRDIESFPRTWKFASEFSRLGPTIVPLIFAFVVGRTVRSYTHWRLQKGESIGTLDSLFGSTTLTGTITTILDLKKVGILGLSLMIIWSLSPLGGQAALRVLTPRAEEISSTTSLPYLSNEVPFPSRYATVGITGQQIPINALVLGSLGATEAVKRSKVDTWGNVRIPMLESFSNHTQLDSNEWILLNRSEDDVVYAALVGLPIANVSQRHRSSFALETSYLKLDCTELREFPGNASKAVNIPREGCRDGACNQRFKWGELATVPYPQGMRNSTRVTERCVVPGIAARELLYWDYNSVASGGGHTMAKCSMTTSFVDVRVICSGWDCEVTAIRPTALAPGGSRRTNITFFDSCPKEDRSVWNWFFQCFSTLTDSGSGGVGVTTILQSYLVDPNLGFNSTAARNLPPVYTIAKELFSVRLSQILNTYWLAMIGNEPLFLGHPENYDGVTTWSSGSGNALSYDNYVFSKSEATVYVRVQALRYDKAWMAVLIVSTFVLLLTAVLDIALSLKIWVPKLLMNISTLTRGNPNFDVPAGGGALSDEARAKLLANVKVRFGDAEGLDESSDLIIGNCVEHGGRVSKLTKGKLYT</sequence>
<accession>A0A9P7UBE1</accession>
<keyword evidence="1" id="KW-1133">Transmembrane helix</keyword>
<keyword evidence="3" id="KW-1185">Reference proteome</keyword>
<name>A0A9P7UBE1_9PEZI</name>
<feature type="transmembrane region" description="Helical" evidence="1">
    <location>
        <begin position="39"/>
        <end position="62"/>
    </location>
</feature>
<keyword evidence="1" id="KW-0472">Membrane</keyword>
<evidence type="ECO:0000256" key="1">
    <source>
        <dbReference type="SAM" id="Phobius"/>
    </source>
</evidence>
<evidence type="ECO:0000313" key="2">
    <source>
        <dbReference type="EMBL" id="KAG7048443.1"/>
    </source>
</evidence>
<keyword evidence="1" id="KW-0812">Transmembrane</keyword>
<gene>
    <name evidence="2" type="ORF">JMJ77_014081</name>
</gene>
<evidence type="ECO:0000313" key="3">
    <source>
        <dbReference type="Proteomes" id="UP000699042"/>
    </source>
</evidence>
<protein>
    <submittedName>
        <fullName evidence="2">Amino acid transporter-like protein</fullName>
    </submittedName>
</protein>
<comment type="caution">
    <text evidence="2">The sequence shown here is derived from an EMBL/GenBank/DDBJ whole genome shotgun (WGS) entry which is preliminary data.</text>
</comment>
<reference evidence="2" key="1">
    <citation type="submission" date="2021-05" db="EMBL/GenBank/DDBJ databases">
        <title>Comparative genomics of three Colletotrichum scovillei strains and genetic complementation revealed genes involved fungal growth and virulence on chili pepper.</title>
        <authorList>
            <person name="Hsieh D.-K."/>
            <person name="Chuang S.-C."/>
            <person name="Chen C.-Y."/>
            <person name="Chao Y.-T."/>
            <person name="Lu M.-Y.J."/>
            <person name="Lee M.-H."/>
            <person name="Shih M.-C."/>
        </authorList>
    </citation>
    <scope>NUCLEOTIDE SEQUENCE</scope>
    <source>
        <strain evidence="2">Coll-153</strain>
    </source>
</reference>
<feature type="transmembrane region" description="Helical" evidence="1">
    <location>
        <begin position="141"/>
        <end position="159"/>
    </location>
</feature>